<dbReference type="PANTHER" id="PTHR22884">
    <property type="entry name" value="SET DOMAIN PROTEINS"/>
    <property type="match status" value="1"/>
</dbReference>
<evidence type="ECO:0000256" key="6">
    <source>
        <dbReference type="ARBA" id="ARBA00022691"/>
    </source>
</evidence>
<dbReference type="Pfam" id="PF00069">
    <property type="entry name" value="Pkinase"/>
    <property type="match status" value="1"/>
</dbReference>
<feature type="compositionally biased region" description="Low complexity" evidence="8">
    <location>
        <begin position="1"/>
        <end position="15"/>
    </location>
</feature>
<dbReference type="SMART" id="SM00317">
    <property type="entry name" value="SET"/>
    <property type="match status" value="1"/>
</dbReference>
<evidence type="ECO:0000256" key="8">
    <source>
        <dbReference type="SAM" id="MobiDB-lite"/>
    </source>
</evidence>
<dbReference type="Pfam" id="PF00856">
    <property type="entry name" value="SET"/>
    <property type="match status" value="1"/>
</dbReference>
<dbReference type="InterPro" id="IPR006560">
    <property type="entry name" value="AWS_dom"/>
</dbReference>
<evidence type="ECO:0008006" key="14">
    <source>
        <dbReference type="Google" id="ProtNLM"/>
    </source>
</evidence>
<evidence type="ECO:0000256" key="5">
    <source>
        <dbReference type="ARBA" id="ARBA00022679"/>
    </source>
</evidence>
<dbReference type="GO" id="GO:0042054">
    <property type="term" value="F:histone methyltransferase activity"/>
    <property type="evidence" value="ECO:0007669"/>
    <property type="project" value="InterPro"/>
</dbReference>
<dbReference type="InterPro" id="IPR050777">
    <property type="entry name" value="SET2_Histone-Lys_MeTrsfase"/>
</dbReference>
<dbReference type="PROSITE" id="PS50868">
    <property type="entry name" value="POST_SET"/>
    <property type="match status" value="1"/>
</dbReference>
<dbReference type="Gene3D" id="1.10.510.10">
    <property type="entry name" value="Transferase(Phosphotransferase) domain 1"/>
    <property type="match status" value="1"/>
</dbReference>
<dbReference type="GO" id="GO:0004672">
    <property type="term" value="F:protein kinase activity"/>
    <property type="evidence" value="ECO:0007669"/>
    <property type="project" value="InterPro"/>
</dbReference>
<evidence type="ECO:0000256" key="2">
    <source>
        <dbReference type="ARBA" id="ARBA00004286"/>
    </source>
</evidence>
<feature type="compositionally biased region" description="Acidic residues" evidence="8">
    <location>
        <begin position="1646"/>
        <end position="1658"/>
    </location>
</feature>
<dbReference type="PROSITE" id="PS50280">
    <property type="entry name" value="SET"/>
    <property type="match status" value="1"/>
</dbReference>
<keyword evidence="5" id="KW-0808">Transferase</keyword>
<reference evidence="13" key="1">
    <citation type="journal article" date="2023" name="Commun. Biol.">
        <title>Genome analysis of Parmales, the sister group of diatoms, reveals the evolutionary specialization of diatoms from phago-mixotrophs to photoautotrophs.</title>
        <authorList>
            <person name="Ban H."/>
            <person name="Sato S."/>
            <person name="Yoshikawa S."/>
            <person name="Yamada K."/>
            <person name="Nakamura Y."/>
            <person name="Ichinomiya M."/>
            <person name="Sato N."/>
            <person name="Blanc-Mathieu R."/>
            <person name="Endo H."/>
            <person name="Kuwata A."/>
            <person name="Ogata H."/>
        </authorList>
    </citation>
    <scope>NUCLEOTIDE SEQUENCE [LARGE SCALE GENOMIC DNA]</scope>
    <source>
        <strain evidence="13">NIES 3700</strain>
    </source>
</reference>
<keyword evidence="7" id="KW-0539">Nucleus</keyword>
<keyword evidence="13" id="KW-1185">Reference proteome</keyword>
<dbReference type="InterPro" id="IPR011009">
    <property type="entry name" value="Kinase-like_dom_sf"/>
</dbReference>
<keyword evidence="3" id="KW-0158">Chromosome</keyword>
<evidence type="ECO:0000259" key="10">
    <source>
        <dbReference type="PROSITE" id="PS50280"/>
    </source>
</evidence>
<dbReference type="InterPro" id="IPR046341">
    <property type="entry name" value="SET_dom_sf"/>
</dbReference>
<feature type="domain" description="SET" evidence="10">
    <location>
        <begin position="107"/>
        <end position="224"/>
    </location>
</feature>
<dbReference type="SMART" id="SM00220">
    <property type="entry name" value="S_TKc"/>
    <property type="match status" value="1"/>
</dbReference>
<proteinExistence type="predicted"/>
<accession>A0A9W7KZC7</accession>
<dbReference type="Gene3D" id="2.170.270.10">
    <property type="entry name" value="SET domain"/>
    <property type="match status" value="1"/>
</dbReference>
<feature type="region of interest" description="Disordered" evidence="8">
    <location>
        <begin position="1198"/>
        <end position="1288"/>
    </location>
</feature>
<protein>
    <recommendedName>
        <fullName evidence="14">Histone-lysine N-methyltransferase</fullName>
    </recommendedName>
</protein>
<evidence type="ECO:0000259" key="11">
    <source>
        <dbReference type="PROSITE" id="PS50868"/>
    </source>
</evidence>
<dbReference type="GO" id="GO:0005634">
    <property type="term" value="C:nucleus"/>
    <property type="evidence" value="ECO:0007669"/>
    <property type="project" value="UniProtKB-SubCell"/>
</dbReference>
<dbReference type="EMBL" id="BRXW01000258">
    <property type="protein sequence ID" value="GMI16641.1"/>
    <property type="molecule type" value="Genomic_DNA"/>
</dbReference>
<dbReference type="GO" id="GO:0032259">
    <property type="term" value="P:methylation"/>
    <property type="evidence" value="ECO:0007669"/>
    <property type="project" value="UniProtKB-KW"/>
</dbReference>
<evidence type="ECO:0000256" key="4">
    <source>
        <dbReference type="ARBA" id="ARBA00022603"/>
    </source>
</evidence>
<keyword evidence="4" id="KW-0489">Methyltransferase</keyword>
<keyword evidence="6" id="KW-0949">S-adenosyl-L-methionine</keyword>
<organism evidence="12 13">
    <name type="scientific">Triparma laevis f. longispina</name>
    <dbReference type="NCBI Taxonomy" id="1714387"/>
    <lineage>
        <taxon>Eukaryota</taxon>
        <taxon>Sar</taxon>
        <taxon>Stramenopiles</taxon>
        <taxon>Ochrophyta</taxon>
        <taxon>Bolidophyceae</taxon>
        <taxon>Parmales</taxon>
        <taxon>Triparmaceae</taxon>
        <taxon>Triparma</taxon>
    </lineage>
</organism>
<sequence>MSSRSTSPKPPSTSSLKAGLNSTKLHPETVFPSDLNLTSDVDWTFDKAVGGPPEQRSAGRCQCRETDDNEAGCLDESCFNFACMEECGPSCQHPNCGNQNISKKKWRPLEICPTPNKGHGLFAIKPIPKRSFIIEYCGEVVGERKLNERFAQYQAKNDRMLYVLELSKGLYIDARSKGGVARFINHSCKPNCTMEKWKVRGNYRMVVFALRDIKKDEELTFDYKWDRRKGRPRTKCYCGVEECRGYLETDTAPVFEEVDGEGKKVGDWRKPTPNETGITLVGQTIKIYFEGNYSYLEAEVDDYNPDMGNYKVRYLCDDEVAEEKLVMKDIFIFDEKITNDIKKRKGRTSLSSKVNVYDGDEDRNETGAIISSKGGVDDRSTNLFISRGCHEFITKKTIIPEMQSKYGVRADQKLTKRSSLNLDDLETITDLNAQMTHFIGITFTGPGNAPTLALDSLKKWIEIFKSQLPPPAPAALPAHNQYEAPSHADVFSSQTTCYVCCPEASTSTLKMVVDSLQSQSVAVSISNKQTKVSLHDPTTTLTTFTFLSGSPDMEKWFQEQAYNQFKNDGEHLLFGREFLESWTQLTQDSTYIQTLSESIAAPVHVTSPAANQPKPMIWYGCNPNDLGLVHNGVISRAVDSLKGSKFVFAPSPVFNPIKDRVLQFLNGQATYVEPWLQITALNNTQQTAEELQSIVSTCLSHQNHLSSKSCAHPFFSSKPSPPPLLSPSDAETMAAELIILGQVCESGGLKGALRRRNIHASTLCGMFWSGGKPLAARILAITSLYMAHKSSSCLLTKPMRLHSLEDVVDVYYQTIYPNNVMDRQGEEMLDICRRVISLETEVADKLGWRLGTAYGDWVWWKILDIEQNGKVKELSQPILNARAVATSGQVGSSDGGRFVAETDGIDLAVAAYAMFQFDDSITKKVSQSLLNGSPSGAAKAFSGILTAVENKKTEKYKDHFRVKSLITSSNKNNPFLSHNHAAAPPTTTRRAYVSGVAMQFHTIASDLNLTAISESVQDGGVTLIGGEKAIYVFVEKINAALNEVRPPESRLALAQVVQIESYNRPSETKNSVLSMPEECRVKPVTSFSVKSLRDSGLFWASSNKTFAEPDYTRNLLSLPQFSNSNNLAPILELASYLKGANEQLADLKLLRVPGRKVSEREEMKLKQMKCRGKVGISPAVLKELQMMEWMEAGNHEGAFVHPQGLVQGRGKTERDEKKKKKKEEKLEGEEKKSEEEEENLLDVLDFSSDEEDEESPKRNPTTVDHATKTSDEGNSVQPKKKSRKSHAADPDHFCHLVTTDNFAVSMKDFRKVFTRRRAKESKSRSGTDYDPPMAVPLSVVRSILRNLFQIASGCHSIGCALGNNKSAQTYFNFESFLMNESGELKLSSVSACCPLNRSDADFSGLNDIKLKKKGTKDDQKNLKKALEVKFGKDKLLYASPEILLGSQRVTPASDVWAVGALGLQLLLGKAMFAIGAGGRTDTLVNITKLAGTISETSNNFGKGKLMPFYKKYEQYIEKKNNKEADKNGGKKKKYKQDMGKGLRVMSKLKGQEYDQFFDFMDSLLKMDPEQRPSAAAALLHPFFSEDSHPNQCSAAARDWLEVRKCFGKGLTSKNDEDNKERGEKRKAENGTEDKGEDKKGRFDEGLSLDDGDDIYGGL</sequence>
<dbReference type="GO" id="GO:0005524">
    <property type="term" value="F:ATP binding"/>
    <property type="evidence" value="ECO:0007669"/>
    <property type="project" value="InterPro"/>
</dbReference>
<gene>
    <name evidence="12" type="ORF">TrLO_g6289</name>
</gene>
<comment type="subcellular location">
    <subcellularLocation>
        <location evidence="2">Chromosome</location>
    </subcellularLocation>
    <subcellularLocation>
        <location evidence="1">Nucleus</location>
    </subcellularLocation>
</comment>
<dbReference type="InterPro" id="IPR003616">
    <property type="entry name" value="Post-SET_dom"/>
</dbReference>
<evidence type="ECO:0000259" key="9">
    <source>
        <dbReference type="PROSITE" id="PS50011"/>
    </source>
</evidence>
<dbReference type="SUPFAM" id="SSF56112">
    <property type="entry name" value="Protein kinase-like (PK-like)"/>
    <property type="match status" value="1"/>
</dbReference>
<dbReference type="SMART" id="SM00570">
    <property type="entry name" value="AWS"/>
    <property type="match status" value="1"/>
</dbReference>
<dbReference type="OrthoDB" id="422362at2759"/>
<evidence type="ECO:0000313" key="12">
    <source>
        <dbReference type="EMBL" id="GMI16641.1"/>
    </source>
</evidence>
<comment type="caution">
    <text evidence="12">The sequence shown here is derived from an EMBL/GenBank/DDBJ whole genome shotgun (WGS) entry which is preliminary data.</text>
</comment>
<evidence type="ECO:0000313" key="13">
    <source>
        <dbReference type="Proteomes" id="UP001165122"/>
    </source>
</evidence>
<feature type="compositionally biased region" description="Basic and acidic residues" evidence="8">
    <location>
        <begin position="1223"/>
        <end position="1234"/>
    </location>
</feature>
<dbReference type="GO" id="GO:0005694">
    <property type="term" value="C:chromosome"/>
    <property type="evidence" value="ECO:0007669"/>
    <property type="project" value="UniProtKB-SubCell"/>
</dbReference>
<dbReference type="SUPFAM" id="SSF82199">
    <property type="entry name" value="SET domain"/>
    <property type="match status" value="1"/>
</dbReference>
<dbReference type="Proteomes" id="UP001165122">
    <property type="component" value="Unassembled WGS sequence"/>
</dbReference>
<evidence type="ECO:0000256" key="7">
    <source>
        <dbReference type="ARBA" id="ARBA00023242"/>
    </source>
</evidence>
<feature type="region of interest" description="Disordered" evidence="8">
    <location>
        <begin position="1"/>
        <end position="27"/>
    </location>
</feature>
<feature type="domain" description="Post-SET" evidence="11">
    <location>
        <begin position="232"/>
        <end position="248"/>
    </location>
</feature>
<name>A0A9W7KZC7_9STRA</name>
<evidence type="ECO:0000256" key="3">
    <source>
        <dbReference type="ARBA" id="ARBA00022454"/>
    </source>
</evidence>
<dbReference type="PROSITE" id="PS50011">
    <property type="entry name" value="PROTEIN_KINASE_DOM"/>
    <property type="match status" value="1"/>
</dbReference>
<feature type="region of interest" description="Disordered" evidence="8">
    <location>
        <begin position="1609"/>
        <end position="1658"/>
    </location>
</feature>
<dbReference type="InterPro" id="IPR000719">
    <property type="entry name" value="Prot_kinase_dom"/>
</dbReference>
<feature type="domain" description="Protein kinase" evidence="9">
    <location>
        <begin position="1184"/>
        <end position="1583"/>
    </location>
</feature>
<dbReference type="InterPro" id="IPR001214">
    <property type="entry name" value="SET_dom"/>
</dbReference>
<feature type="compositionally biased region" description="Basic and acidic residues" evidence="8">
    <location>
        <begin position="1613"/>
        <end position="1644"/>
    </location>
</feature>
<evidence type="ECO:0000256" key="1">
    <source>
        <dbReference type="ARBA" id="ARBA00004123"/>
    </source>
</evidence>